<dbReference type="PANTHER" id="PTHR43413">
    <property type="entry name" value="TRANSCRIPTIONAL REGULATOR, ASNC FAMILY"/>
    <property type="match status" value="1"/>
</dbReference>
<dbReference type="EMBL" id="BMXV01000006">
    <property type="protein sequence ID" value="GGY78138.1"/>
    <property type="molecule type" value="Genomic_DNA"/>
</dbReference>
<comment type="similarity">
    <text evidence="3">Belongs to the Ahb/Nir family.</text>
</comment>
<comment type="function">
    <text evidence="6">Involved in heme d1 biosynthesis. Catalyzes the decarboxylation of siroheme into didecarboxysiroheme.</text>
</comment>
<comment type="catalytic activity">
    <reaction evidence="7">
        <text>siroheme + 2 H(+) = 12,18-didecarboxysiroheme + 2 CO2</text>
        <dbReference type="Rhea" id="RHEA:19093"/>
        <dbReference type="ChEBI" id="CHEBI:15378"/>
        <dbReference type="ChEBI" id="CHEBI:16526"/>
        <dbReference type="ChEBI" id="CHEBI:60052"/>
        <dbReference type="ChEBI" id="CHEBI:140497"/>
        <dbReference type="EC" id="4.1.1.111"/>
    </reaction>
</comment>
<proteinExistence type="inferred from homology"/>
<evidence type="ECO:0000313" key="10">
    <source>
        <dbReference type="EMBL" id="GGY78138.1"/>
    </source>
</evidence>
<feature type="domain" description="Siroheme decarboxylase NirL-like HTH" evidence="9">
    <location>
        <begin position="30"/>
        <end position="69"/>
    </location>
</feature>
<dbReference type="Gene3D" id="3.30.70.3460">
    <property type="match status" value="1"/>
</dbReference>
<accession>A0ABQ3B3U2</accession>
<comment type="pathway">
    <text evidence="2">Porphyrin-containing compound metabolism.</text>
</comment>
<evidence type="ECO:0000259" key="8">
    <source>
        <dbReference type="Pfam" id="PF17805"/>
    </source>
</evidence>
<evidence type="ECO:0000259" key="9">
    <source>
        <dbReference type="Pfam" id="PF22451"/>
    </source>
</evidence>
<gene>
    <name evidence="10" type="primary">nirL</name>
    <name evidence="10" type="ORF">GCM10007071_26730</name>
</gene>
<comment type="caution">
    <text evidence="10">The sequence shown here is derived from an EMBL/GenBank/DDBJ whole genome shotgun (WGS) entry which is preliminary data.</text>
</comment>
<dbReference type="Pfam" id="PF17805">
    <property type="entry name" value="AsnC_trans_reg2"/>
    <property type="match status" value="1"/>
</dbReference>
<comment type="subunit">
    <text evidence="4">Probably forms a complex composed of NirD, NirL, NirG and NirH. All proteins are required for the total conversion of siroheme to didecarboxysiroheme.</text>
</comment>
<evidence type="ECO:0000256" key="6">
    <source>
        <dbReference type="ARBA" id="ARBA00045291"/>
    </source>
</evidence>
<dbReference type="InterPro" id="IPR050684">
    <property type="entry name" value="HTH-Siroheme_Decarb"/>
</dbReference>
<evidence type="ECO:0000256" key="7">
    <source>
        <dbReference type="ARBA" id="ARBA00048470"/>
    </source>
</evidence>
<reference evidence="11" key="1">
    <citation type="journal article" date="2019" name="Int. J. Syst. Evol. Microbiol.">
        <title>The Global Catalogue of Microorganisms (GCM) 10K type strain sequencing project: providing services to taxonomists for standard genome sequencing and annotation.</title>
        <authorList>
            <consortium name="The Broad Institute Genomics Platform"/>
            <consortium name="The Broad Institute Genome Sequencing Center for Infectious Disease"/>
            <person name="Wu L."/>
            <person name="Ma J."/>
        </authorList>
    </citation>
    <scope>NUCLEOTIDE SEQUENCE [LARGE SCALE GENOMIC DNA]</scope>
    <source>
        <strain evidence="11">KCTC 22280</strain>
    </source>
</reference>
<organism evidence="10 11">
    <name type="scientific">Marinobacter zhanjiangensis</name>
    <dbReference type="NCBI Taxonomy" id="578215"/>
    <lineage>
        <taxon>Bacteria</taxon>
        <taxon>Pseudomonadati</taxon>
        <taxon>Pseudomonadota</taxon>
        <taxon>Gammaproteobacteria</taxon>
        <taxon>Pseudomonadales</taxon>
        <taxon>Marinobacteraceae</taxon>
        <taxon>Marinobacter</taxon>
    </lineage>
</organism>
<keyword evidence="1" id="KW-0456">Lyase</keyword>
<sequence length="178" mass="20355">MTPRLHTDVCSVLRNSPPASPWGLLRLRKLLEKGVPLTPRPFQTLAEQAGLSEAQVMDAVDCWQNDGLIKRMGLVVQHRTLGYRANAMVVWDIPDEQVSRLGRQFADIPFVTLCYQRPRRLPDWPYNLFCMIHGVSRDRVEGQIEELIRTHQLQQCPHAVLFSSKAYRQRGGCYVGSD</sequence>
<dbReference type="RefSeq" id="WP_189577237.1">
    <property type="nucleotide sequence ID" value="NZ_BMXV01000006.1"/>
</dbReference>
<keyword evidence="11" id="KW-1185">Reference proteome</keyword>
<evidence type="ECO:0000256" key="5">
    <source>
        <dbReference type="ARBA" id="ARBA00023471"/>
    </source>
</evidence>
<evidence type="ECO:0000256" key="2">
    <source>
        <dbReference type="ARBA" id="ARBA00023444"/>
    </source>
</evidence>
<evidence type="ECO:0000256" key="4">
    <source>
        <dbReference type="ARBA" id="ARBA00023465"/>
    </source>
</evidence>
<evidence type="ECO:0000256" key="3">
    <source>
        <dbReference type="ARBA" id="ARBA00023457"/>
    </source>
</evidence>
<dbReference type="PANTHER" id="PTHR43413:SF1">
    <property type="entry name" value="SIROHEME DECARBOXYLASE NIRL SUBUNIT"/>
    <property type="match status" value="1"/>
</dbReference>
<dbReference type="EC" id="4.1.1.111" evidence="5"/>
<dbReference type="InterPro" id="IPR053953">
    <property type="entry name" value="NirdL-like_HTH"/>
</dbReference>
<name>A0ABQ3B3U2_9GAMM</name>
<dbReference type="InterPro" id="IPR040523">
    <property type="entry name" value="AsnC_trans_reg2"/>
</dbReference>
<evidence type="ECO:0000313" key="11">
    <source>
        <dbReference type="Proteomes" id="UP000601597"/>
    </source>
</evidence>
<feature type="domain" description="Siroheme decarboxylase AsnC-like ligand binding" evidence="8">
    <location>
        <begin position="81"/>
        <end position="167"/>
    </location>
</feature>
<dbReference type="Pfam" id="PF22451">
    <property type="entry name" value="NirdL-like_HTH"/>
    <property type="match status" value="1"/>
</dbReference>
<dbReference type="Proteomes" id="UP000601597">
    <property type="component" value="Unassembled WGS sequence"/>
</dbReference>
<evidence type="ECO:0000256" key="1">
    <source>
        <dbReference type="ARBA" id="ARBA00023239"/>
    </source>
</evidence>
<protein>
    <recommendedName>
        <fullName evidence="5">siroheme decarboxylase</fullName>
        <ecNumber evidence="5">4.1.1.111</ecNumber>
    </recommendedName>
</protein>